<feature type="region of interest" description="Disordered" evidence="1">
    <location>
        <begin position="34"/>
        <end position="71"/>
    </location>
</feature>
<dbReference type="AlphaFoldDB" id="A0A426XQ06"/>
<protein>
    <submittedName>
        <fullName evidence="2">Uncharacterized protein</fullName>
    </submittedName>
</protein>
<comment type="caution">
    <text evidence="2">The sequence shown here is derived from an EMBL/GenBank/DDBJ whole genome shotgun (WGS) entry which is preliminary data.</text>
</comment>
<dbReference type="EMBL" id="AMZH03018511">
    <property type="protein sequence ID" value="RRT41521.1"/>
    <property type="molecule type" value="Genomic_DNA"/>
</dbReference>
<evidence type="ECO:0000256" key="1">
    <source>
        <dbReference type="SAM" id="MobiDB-lite"/>
    </source>
</evidence>
<organism evidence="2 3">
    <name type="scientific">Ensete ventricosum</name>
    <name type="common">Abyssinian banana</name>
    <name type="synonym">Musa ensete</name>
    <dbReference type="NCBI Taxonomy" id="4639"/>
    <lineage>
        <taxon>Eukaryota</taxon>
        <taxon>Viridiplantae</taxon>
        <taxon>Streptophyta</taxon>
        <taxon>Embryophyta</taxon>
        <taxon>Tracheophyta</taxon>
        <taxon>Spermatophyta</taxon>
        <taxon>Magnoliopsida</taxon>
        <taxon>Liliopsida</taxon>
        <taxon>Zingiberales</taxon>
        <taxon>Musaceae</taxon>
        <taxon>Ensete</taxon>
    </lineage>
</organism>
<accession>A0A426XQ06</accession>
<evidence type="ECO:0000313" key="2">
    <source>
        <dbReference type="EMBL" id="RRT41521.1"/>
    </source>
</evidence>
<proteinExistence type="predicted"/>
<gene>
    <name evidence="2" type="ORF">B296_00057771</name>
</gene>
<sequence length="118" mass="12801">MKSGGVKGSRLAVPSATDASASIAAVGFVAEKRPSIDEGSSLRKRSRRETSEQPVNTSGSTTRVPIEKGKEPVVTEEALERRYTLHELCEVEDRARKDKSFAIIMTQLKVAKGEAPLM</sequence>
<evidence type="ECO:0000313" key="3">
    <source>
        <dbReference type="Proteomes" id="UP000287651"/>
    </source>
</evidence>
<feature type="compositionally biased region" description="Polar residues" evidence="1">
    <location>
        <begin position="52"/>
        <end position="63"/>
    </location>
</feature>
<dbReference type="Proteomes" id="UP000287651">
    <property type="component" value="Unassembled WGS sequence"/>
</dbReference>
<reference evidence="2 3" key="1">
    <citation type="journal article" date="2014" name="Agronomy (Basel)">
        <title>A Draft Genome Sequence for Ensete ventricosum, the Drought-Tolerant Tree Against Hunger.</title>
        <authorList>
            <person name="Harrison J."/>
            <person name="Moore K.A."/>
            <person name="Paszkiewicz K."/>
            <person name="Jones T."/>
            <person name="Grant M."/>
            <person name="Ambacheew D."/>
            <person name="Muzemil S."/>
            <person name="Studholme D.J."/>
        </authorList>
    </citation>
    <scope>NUCLEOTIDE SEQUENCE [LARGE SCALE GENOMIC DNA]</scope>
</reference>
<name>A0A426XQ06_ENSVE</name>